<protein>
    <submittedName>
        <fullName evidence="2">ORF C</fullName>
    </submittedName>
</protein>
<dbReference type="InterPro" id="IPR022048">
    <property type="entry name" value="Envelope_fusion-like"/>
</dbReference>
<dbReference type="Proteomes" id="UP000242179">
    <property type="component" value="Segment"/>
</dbReference>
<dbReference type="EMBL" id="M32662">
    <property type="protein sequence ID" value="AAA92250.1"/>
    <property type="molecule type" value="Genomic_DNA"/>
</dbReference>
<feature type="transmembrane region" description="Helical" evidence="1">
    <location>
        <begin position="344"/>
        <end position="362"/>
    </location>
</feature>
<evidence type="ECO:0000256" key="1">
    <source>
        <dbReference type="SAM" id="Phobius"/>
    </source>
</evidence>
<keyword evidence="1" id="KW-0812">Transmembrane</keyword>
<name>Q65354_9VIRU</name>
<keyword evidence="3" id="KW-1185">Reference proteome</keyword>
<dbReference type="OrthoDB" id="3109at10239"/>
<dbReference type="RefSeq" id="YP_009507249.1">
    <property type="nucleotide sequence ID" value="NC_038512.1"/>
</dbReference>
<dbReference type="KEGG" id="vg:37618194"/>
<evidence type="ECO:0000313" key="2">
    <source>
        <dbReference type="EMBL" id="AAA92250.1"/>
    </source>
</evidence>
<reference evidence="2" key="1">
    <citation type="journal article" date="1990" name="Mol. Cell. Biol.">
        <title>Gene organization and transcription of TED, a lepidopteran retrotransposon integrated within the baculovirus genome.</title>
        <authorList>
            <person name="Friesen P.D."/>
            <person name="Nissen M.S."/>
        </authorList>
    </citation>
    <scope>NUCLEOTIDE SEQUENCE [LARGE SCALE GENOMIC DNA]</scope>
    <source>
        <strain evidence="2">Mutant FP-D</strain>
    </source>
</reference>
<dbReference type="GeneID" id="37618194"/>
<proteinExistence type="predicted"/>
<keyword evidence="1" id="KW-0472">Membrane</keyword>
<keyword evidence="1" id="KW-1133">Transmembrane helix</keyword>
<organism evidence="2">
    <name type="scientific">Trichoplusia ni TED virus</name>
    <dbReference type="NCBI Taxonomy" id="2083181"/>
    <lineage>
        <taxon>Viruses</taxon>
        <taxon>Riboviria</taxon>
        <taxon>Pararnavirae</taxon>
        <taxon>Artverviricota</taxon>
        <taxon>Revtraviricetes</taxon>
        <taxon>Ortervirales</taxon>
        <taxon>Metaviridae</taxon>
        <taxon>Errantivirus</taxon>
        <taxon>Errantivirus trichoplusiae</taxon>
    </lineage>
</organism>
<dbReference type="Pfam" id="PF12259">
    <property type="entry name" value="Baculo_F"/>
    <property type="match status" value="1"/>
</dbReference>
<sequence>MSQHNKVLEQLTLNQIRVNATLELLLQKEAYRDYSLIKFAKFAQILGIITNNVEDLMLEIIRLENMMAFIRASSTHHSMIDIEALQSMIDRLKSLYTPNQILNLELREYYSLIKPGSYFIDKRIVIVYNFPIVSQDTYDLYKLSIVPNKRQLALIPSSPYIATDEKSFVYIEAECPKYSSTYLCEKKTGQQIQSKPDCIQKLIVHQSLENTCQFTKISLIKEAVEKLDDQHYVLSLPEPTKVQLACGRKDFNTLQGSYLVTIPMGCYLQTPELTIINDDNAIKGQPLKLAKIPYDEMNLTAVSTHINFSSIDLEDLHSIQTKFMLGKPIDIEEIQPTALYHTTIPLYVILLGAILFFTLRLIRKYKCWRLKSEDKEKQSSLEIHTYEDVKKNTRKRDDFPATFSLNMVKNSC</sequence>
<accession>Q65354</accession>
<evidence type="ECO:0000313" key="3">
    <source>
        <dbReference type="Proteomes" id="UP000242179"/>
    </source>
</evidence>